<keyword evidence="3 9" id="KW-0479">Metal-binding</keyword>
<dbReference type="InterPro" id="IPR034291">
    <property type="entry name" value="TMP_synthase"/>
</dbReference>
<dbReference type="GO" id="GO:0009229">
    <property type="term" value="P:thiamine diphosphate biosynthetic process"/>
    <property type="evidence" value="ECO:0007669"/>
    <property type="project" value="UniProtKB-UniRule"/>
</dbReference>
<dbReference type="KEGG" id="nsg:H3L94_07720"/>
<dbReference type="HAMAP" id="MF_00097">
    <property type="entry name" value="TMP_synthase"/>
    <property type="match status" value="1"/>
</dbReference>
<dbReference type="PANTHER" id="PTHR20857:SF15">
    <property type="entry name" value="THIAMINE-PHOSPHATE SYNTHASE"/>
    <property type="match status" value="1"/>
</dbReference>
<feature type="domain" description="Thiamine phosphate synthase/TenI" evidence="12">
    <location>
        <begin position="34"/>
        <end position="201"/>
    </location>
</feature>
<dbReference type="SUPFAM" id="SSF51391">
    <property type="entry name" value="Thiamin phosphate synthase"/>
    <property type="match status" value="1"/>
</dbReference>
<evidence type="ECO:0000256" key="2">
    <source>
        <dbReference type="ARBA" id="ARBA00022679"/>
    </source>
</evidence>
<dbReference type="Proteomes" id="UP000514752">
    <property type="component" value="Chromosome"/>
</dbReference>
<sequence>MTPAPLPDADSRPLTPGFPPPVRPLKFYAVVPDADWVARMVAAGADTVQLRNKTLSGEALRQEVRRAVAAAAGSGSQLFINDYWRLALEEGAYGVHLGQEDLDAADLPTLRDARIRLGISTHSDAELARALAVRPSYVACGAIFPTTTKTMPTAPQGLDNLRRYVAQAGNTPTVAIGGIDLHNAADVLATGVSSLAVVRAVTEAADPAAVVKAFQALWPQ</sequence>
<comment type="catalytic activity">
    <reaction evidence="8 9 10">
        <text>2-[(2R,5Z)-2-carboxy-4-methylthiazol-5(2H)-ylidene]ethyl phosphate + 4-amino-2-methyl-5-(diphosphooxymethyl)pyrimidine + 2 H(+) = thiamine phosphate + CO2 + diphosphate</text>
        <dbReference type="Rhea" id="RHEA:47844"/>
        <dbReference type="ChEBI" id="CHEBI:15378"/>
        <dbReference type="ChEBI" id="CHEBI:16526"/>
        <dbReference type="ChEBI" id="CHEBI:33019"/>
        <dbReference type="ChEBI" id="CHEBI:37575"/>
        <dbReference type="ChEBI" id="CHEBI:57841"/>
        <dbReference type="ChEBI" id="CHEBI:62899"/>
        <dbReference type="EC" id="2.5.1.3"/>
    </reaction>
</comment>
<feature type="binding site" evidence="9">
    <location>
        <begin position="146"/>
        <end position="148"/>
    </location>
    <ligand>
        <name>2-[(2R,5Z)-2-carboxy-4-methylthiazol-5(2H)-ylidene]ethyl phosphate</name>
        <dbReference type="ChEBI" id="CHEBI:62899"/>
    </ligand>
</feature>
<comment type="function">
    <text evidence="9">Condenses 4-methyl-5-(beta-hydroxyethyl)thiazole monophosphate (THZ-P) and 2-methyl-4-amino-5-hydroxymethyl pyrimidine pyrophosphate (HMP-PP) to form thiamine monophosphate (TMP).</text>
</comment>
<dbReference type="InterPro" id="IPR036206">
    <property type="entry name" value="ThiamineP_synth_sf"/>
</dbReference>
<dbReference type="UniPathway" id="UPA00060">
    <property type="reaction ID" value="UER00141"/>
</dbReference>
<evidence type="ECO:0000259" key="12">
    <source>
        <dbReference type="Pfam" id="PF02581"/>
    </source>
</evidence>
<comment type="catalytic activity">
    <reaction evidence="6 9 10">
        <text>4-methyl-5-(2-phosphooxyethyl)-thiazole + 4-amino-2-methyl-5-(diphosphooxymethyl)pyrimidine + H(+) = thiamine phosphate + diphosphate</text>
        <dbReference type="Rhea" id="RHEA:22328"/>
        <dbReference type="ChEBI" id="CHEBI:15378"/>
        <dbReference type="ChEBI" id="CHEBI:33019"/>
        <dbReference type="ChEBI" id="CHEBI:37575"/>
        <dbReference type="ChEBI" id="CHEBI:57841"/>
        <dbReference type="ChEBI" id="CHEBI:58296"/>
        <dbReference type="EC" id="2.5.1.3"/>
    </reaction>
</comment>
<dbReference type="RefSeq" id="WP_182121544.1">
    <property type="nucleotide sequence ID" value="NZ_CP059567.1"/>
</dbReference>
<gene>
    <name evidence="9 13" type="primary">thiE</name>
    <name evidence="13" type="ORF">H3L94_07720</name>
</gene>
<dbReference type="EMBL" id="CP059567">
    <property type="protein sequence ID" value="QMT39758.1"/>
    <property type="molecule type" value="Genomic_DNA"/>
</dbReference>
<dbReference type="GO" id="GO:0005737">
    <property type="term" value="C:cytoplasm"/>
    <property type="evidence" value="ECO:0007669"/>
    <property type="project" value="TreeGrafter"/>
</dbReference>
<feature type="binding site" evidence="9">
    <location>
        <position position="82"/>
    </location>
    <ligand>
        <name>Mg(2+)</name>
        <dbReference type="ChEBI" id="CHEBI:18420"/>
    </ligand>
</feature>
<feature type="binding site" evidence="9">
    <location>
        <position position="149"/>
    </location>
    <ligand>
        <name>4-amino-2-methyl-5-(diphosphooxymethyl)pyrimidine</name>
        <dbReference type="ChEBI" id="CHEBI:57841"/>
    </ligand>
</feature>
<dbReference type="Gene3D" id="3.20.20.70">
    <property type="entry name" value="Aldolase class I"/>
    <property type="match status" value="1"/>
</dbReference>
<evidence type="ECO:0000313" key="14">
    <source>
        <dbReference type="Proteomes" id="UP000514752"/>
    </source>
</evidence>
<evidence type="ECO:0000256" key="9">
    <source>
        <dbReference type="HAMAP-Rule" id="MF_00097"/>
    </source>
</evidence>
<feature type="binding site" evidence="9">
    <location>
        <position position="81"/>
    </location>
    <ligand>
        <name>4-amino-2-methyl-5-(diphosphooxymethyl)pyrimidine</name>
        <dbReference type="ChEBI" id="CHEBI:57841"/>
    </ligand>
</feature>
<evidence type="ECO:0000256" key="5">
    <source>
        <dbReference type="ARBA" id="ARBA00022977"/>
    </source>
</evidence>
<evidence type="ECO:0000256" key="10">
    <source>
        <dbReference type="RuleBase" id="RU003826"/>
    </source>
</evidence>
<dbReference type="GO" id="GO:0004789">
    <property type="term" value="F:thiamine-phosphate diphosphorylase activity"/>
    <property type="evidence" value="ECO:0007669"/>
    <property type="project" value="UniProtKB-UniRule"/>
</dbReference>
<dbReference type="FunFam" id="3.20.20.70:FF:000064">
    <property type="entry name" value="Thiamine-phosphate synthase"/>
    <property type="match status" value="1"/>
</dbReference>
<dbReference type="EC" id="2.5.1.3" evidence="9"/>
<dbReference type="Pfam" id="PF02581">
    <property type="entry name" value="TMP-TENI"/>
    <property type="match status" value="1"/>
</dbReference>
<evidence type="ECO:0000256" key="7">
    <source>
        <dbReference type="ARBA" id="ARBA00047851"/>
    </source>
</evidence>
<dbReference type="CDD" id="cd00564">
    <property type="entry name" value="TMP_TenI"/>
    <property type="match status" value="1"/>
</dbReference>
<dbReference type="PANTHER" id="PTHR20857">
    <property type="entry name" value="THIAMINE-PHOSPHATE PYROPHOSPHORYLASE"/>
    <property type="match status" value="1"/>
</dbReference>
<keyword evidence="4 9" id="KW-0460">Magnesium</keyword>
<accession>A0A7D7NAS7</accession>
<proteinExistence type="inferred from homology"/>
<keyword evidence="2 9" id="KW-0808">Transferase</keyword>
<evidence type="ECO:0000256" key="11">
    <source>
        <dbReference type="RuleBase" id="RU004253"/>
    </source>
</evidence>
<dbReference type="NCBIfam" id="TIGR00693">
    <property type="entry name" value="thiE"/>
    <property type="match status" value="1"/>
</dbReference>
<dbReference type="AlphaFoldDB" id="A0A7D7NAS7"/>
<keyword evidence="5 9" id="KW-0784">Thiamine biosynthesis</keyword>
<comment type="cofactor">
    <cofactor evidence="9">
        <name>Mg(2+)</name>
        <dbReference type="ChEBI" id="CHEBI:18420"/>
    </cofactor>
    <text evidence="9">Binds 1 Mg(2+) ion per subunit.</text>
</comment>
<feature type="binding site" evidence="9">
    <location>
        <position position="178"/>
    </location>
    <ligand>
        <name>2-[(2R,5Z)-2-carboxy-4-methylthiazol-5(2H)-ylidene]ethyl phosphate</name>
        <dbReference type="ChEBI" id="CHEBI:62899"/>
    </ligand>
</feature>
<name>A0A7D7NAS7_9NEIS</name>
<feature type="binding site" evidence="9">
    <location>
        <position position="101"/>
    </location>
    <ligand>
        <name>Mg(2+)</name>
        <dbReference type="ChEBI" id="CHEBI:18420"/>
    </ligand>
</feature>
<dbReference type="GO" id="GO:0000287">
    <property type="term" value="F:magnesium ion binding"/>
    <property type="evidence" value="ECO:0007669"/>
    <property type="project" value="UniProtKB-UniRule"/>
</dbReference>
<organism evidence="13 14">
    <name type="scientific">Neisseria shayeganii</name>
    <dbReference type="NCBI Taxonomy" id="607712"/>
    <lineage>
        <taxon>Bacteria</taxon>
        <taxon>Pseudomonadati</taxon>
        <taxon>Pseudomonadota</taxon>
        <taxon>Betaproteobacteria</taxon>
        <taxon>Neisseriales</taxon>
        <taxon>Neisseriaceae</taxon>
        <taxon>Neisseria</taxon>
    </lineage>
</organism>
<dbReference type="NCBIfam" id="NF002904">
    <property type="entry name" value="PRK03512.1"/>
    <property type="match status" value="1"/>
</dbReference>
<evidence type="ECO:0000256" key="1">
    <source>
        <dbReference type="ARBA" id="ARBA00005165"/>
    </source>
</evidence>
<comment type="caution">
    <text evidence="9">Lacks conserved residue(s) required for the propagation of feature annotation.</text>
</comment>
<comment type="catalytic activity">
    <reaction evidence="7 9 10">
        <text>2-(2-carboxy-4-methylthiazol-5-yl)ethyl phosphate + 4-amino-2-methyl-5-(diphosphooxymethyl)pyrimidine + 2 H(+) = thiamine phosphate + CO2 + diphosphate</text>
        <dbReference type="Rhea" id="RHEA:47848"/>
        <dbReference type="ChEBI" id="CHEBI:15378"/>
        <dbReference type="ChEBI" id="CHEBI:16526"/>
        <dbReference type="ChEBI" id="CHEBI:33019"/>
        <dbReference type="ChEBI" id="CHEBI:37575"/>
        <dbReference type="ChEBI" id="CHEBI:57841"/>
        <dbReference type="ChEBI" id="CHEBI:62890"/>
        <dbReference type="EC" id="2.5.1.3"/>
    </reaction>
</comment>
<evidence type="ECO:0000256" key="3">
    <source>
        <dbReference type="ARBA" id="ARBA00022723"/>
    </source>
</evidence>
<evidence type="ECO:0000256" key="6">
    <source>
        <dbReference type="ARBA" id="ARBA00047334"/>
    </source>
</evidence>
<dbReference type="InterPro" id="IPR013785">
    <property type="entry name" value="Aldolase_TIM"/>
</dbReference>
<evidence type="ECO:0000256" key="8">
    <source>
        <dbReference type="ARBA" id="ARBA00047883"/>
    </source>
</evidence>
<comment type="similarity">
    <text evidence="9 10">Belongs to the thiamine-phosphate synthase family.</text>
</comment>
<feature type="binding site" evidence="9">
    <location>
        <position position="120"/>
    </location>
    <ligand>
        <name>4-amino-2-methyl-5-(diphosphooxymethyl)pyrimidine</name>
        <dbReference type="ChEBI" id="CHEBI:57841"/>
    </ligand>
</feature>
<dbReference type="InterPro" id="IPR022998">
    <property type="entry name" value="ThiamineP_synth_TenI"/>
</dbReference>
<feature type="binding site" evidence="9">
    <location>
        <begin position="49"/>
        <end position="53"/>
    </location>
    <ligand>
        <name>4-amino-2-methyl-5-(diphosphooxymethyl)pyrimidine</name>
        <dbReference type="ChEBI" id="CHEBI:57841"/>
    </ligand>
</feature>
<reference evidence="13 14" key="1">
    <citation type="submission" date="2020-07" db="EMBL/GenBank/DDBJ databases">
        <title>Genomic diversity of species in the Neisseriaceae family.</title>
        <authorList>
            <person name="Vincent A.T."/>
            <person name="Bernet E."/>
            <person name="Veyrier F.J."/>
        </authorList>
    </citation>
    <scope>NUCLEOTIDE SEQUENCE [LARGE SCALE GENOMIC DNA]</scope>
    <source>
        <strain evidence="13 14">DSM 22244</strain>
    </source>
</reference>
<comment type="pathway">
    <text evidence="1 9 11">Cofactor biosynthesis; thiamine diphosphate biosynthesis; thiamine phosphate from 4-amino-2-methyl-5-diphosphomethylpyrimidine and 4-methyl-5-(2-phosphoethyl)-thiazole: step 1/1.</text>
</comment>
<evidence type="ECO:0000256" key="4">
    <source>
        <dbReference type="ARBA" id="ARBA00022842"/>
    </source>
</evidence>
<dbReference type="GO" id="GO:0009228">
    <property type="term" value="P:thiamine biosynthetic process"/>
    <property type="evidence" value="ECO:0007669"/>
    <property type="project" value="UniProtKB-KW"/>
</dbReference>
<protein>
    <recommendedName>
        <fullName evidence="9">Thiamine-phosphate synthase</fullName>
        <shortName evidence="9">TP synthase</shortName>
        <shortName evidence="9">TPS</shortName>
        <ecNumber evidence="9">2.5.1.3</ecNumber>
    </recommendedName>
    <alternativeName>
        <fullName evidence="9">Thiamine-phosphate pyrophosphorylase</fullName>
        <shortName evidence="9">TMP pyrophosphorylase</shortName>
        <shortName evidence="9">TMP-PPase</shortName>
    </alternativeName>
</protein>
<evidence type="ECO:0000313" key="13">
    <source>
        <dbReference type="EMBL" id="QMT39758.1"/>
    </source>
</evidence>